<evidence type="ECO:0000313" key="2">
    <source>
        <dbReference type="Proteomes" id="UP000320839"/>
    </source>
</evidence>
<protein>
    <submittedName>
        <fullName evidence="1">Uncharacterized protein</fullName>
    </submittedName>
</protein>
<sequence length="109" mass="13058">MEETLWKSQRGDEWWYRNEWWNADASLNGMSKTFTIETISTRSARLTKPGLYQLLWKTWQQFHEMKIFIVTDPSLLKMLEELKTEGRIEFQVLNLSSRNTEIRLTNIGD</sequence>
<gene>
    <name evidence="1" type="ORF">Pan153_01300</name>
</gene>
<accession>A0A518FGP7</accession>
<dbReference type="RefSeq" id="WP_145453552.1">
    <property type="nucleotide sequence ID" value="NZ_CP036317.1"/>
</dbReference>
<dbReference type="EMBL" id="CP036317">
    <property type="protein sequence ID" value="QDV15516.1"/>
    <property type="molecule type" value="Genomic_DNA"/>
</dbReference>
<reference evidence="1 2" key="1">
    <citation type="submission" date="2019-02" db="EMBL/GenBank/DDBJ databases">
        <title>Deep-cultivation of Planctomycetes and their phenomic and genomic characterization uncovers novel biology.</title>
        <authorList>
            <person name="Wiegand S."/>
            <person name="Jogler M."/>
            <person name="Boedeker C."/>
            <person name="Pinto D."/>
            <person name="Vollmers J."/>
            <person name="Rivas-Marin E."/>
            <person name="Kohn T."/>
            <person name="Peeters S.H."/>
            <person name="Heuer A."/>
            <person name="Rast P."/>
            <person name="Oberbeckmann S."/>
            <person name="Bunk B."/>
            <person name="Jeske O."/>
            <person name="Meyerdierks A."/>
            <person name="Storesund J.E."/>
            <person name="Kallscheuer N."/>
            <person name="Luecker S."/>
            <person name="Lage O.M."/>
            <person name="Pohl T."/>
            <person name="Merkel B.J."/>
            <person name="Hornburger P."/>
            <person name="Mueller R.-W."/>
            <person name="Bruemmer F."/>
            <person name="Labrenz M."/>
            <person name="Spormann A.M."/>
            <person name="Op den Camp H."/>
            <person name="Overmann J."/>
            <person name="Amann R."/>
            <person name="Jetten M.S.M."/>
            <person name="Mascher T."/>
            <person name="Medema M.H."/>
            <person name="Devos D.P."/>
            <person name="Kaster A.-K."/>
            <person name="Ovreas L."/>
            <person name="Rohde M."/>
            <person name="Galperin M.Y."/>
            <person name="Jogler C."/>
        </authorList>
    </citation>
    <scope>NUCLEOTIDE SEQUENCE [LARGE SCALE GENOMIC DNA]</scope>
    <source>
        <strain evidence="1 2">Pan153</strain>
    </source>
</reference>
<organism evidence="1 2">
    <name type="scientific">Gimesia panareensis</name>
    <dbReference type="NCBI Taxonomy" id="2527978"/>
    <lineage>
        <taxon>Bacteria</taxon>
        <taxon>Pseudomonadati</taxon>
        <taxon>Planctomycetota</taxon>
        <taxon>Planctomycetia</taxon>
        <taxon>Planctomycetales</taxon>
        <taxon>Planctomycetaceae</taxon>
        <taxon>Gimesia</taxon>
    </lineage>
</organism>
<evidence type="ECO:0000313" key="1">
    <source>
        <dbReference type="EMBL" id="QDV15516.1"/>
    </source>
</evidence>
<dbReference type="AlphaFoldDB" id="A0A518FGP7"/>
<name>A0A518FGP7_9PLAN</name>
<dbReference type="Proteomes" id="UP000320839">
    <property type="component" value="Chromosome"/>
</dbReference>
<proteinExistence type="predicted"/>